<evidence type="ECO:0000313" key="1">
    <source>
        <dbReference type="EMBL" id="SHN48064.1"/>
    </source>
</evidence>
<keyword evidence="2" id="KW-1185">Reference proteome</keyword>
<dbReference type="EMBL" id="FRCS01000033">
    <property type="protein sequence ID" value="SHN48064.1"/>
    <property type="molecule type" value="Genomic_DNA"/>
</dbReference>
<dbReference type="RefSeq" id="WP_073266510.1">
    <property type="nucleotide sequence ID" value="NZ_FRCS01000033.1"/>
</dbReference>
<dbReference type="AlphaFoldDB" id="A0A1M7RP86"/>
<evidence type="ECO:0000313" key="2">
    <source>
        <dbReference type="Proteomes" id="UP000184440"/>
    </source>
</evidence>
<dbReference type="Proteomes" id="UP000184440">
    <property type="component" value="Unassembled WGS sequence"/>
</dbReference>
<dbReference type="STRING" id="134849.SAMN05443668_13311"/>
<name>A0A1M7RP86_9ACTN</name>
<reference evidence="1 2" key="1">
    <citation type="submission" date="2016-11" db="EMBL/GenBank/DDBJ databases">
        <authorList>
            <person name="Jaros S."/>
            <person name="Januszkiewicz K."/>
            <person name="Wedrychowicz H."/>
        </authorList>
    </citation>
    <scope>NUCLEOTIDE SEQUENCE [LARGE SCALE GENOMIC DNA]</scope>
    <source>
        <strain evidence="1 2">DSM 46144</strain>
    </source>
</reference>
<organism evidence="1 2">
    <name type="scientific">Cryptosporangium aurantiacum</name>
    <dbReference type="NCBI Taxonomy" id="134849"/>
    <lineage>
        <taxon>Bacteria</taxon>
        <taxon>Bacillati</taxon>
        <taxon>Actinomycetota</taxon>
        <taxon>Actinomycetes</taxon>
        <taxon>Cryptosporangiales</taxon>
        <taxon>Cryptosporangiaceae</taxon>
        <taxon>Cryptosporangium</taxon>
    </lineage>
</organism>
<protein>
    <submittedName>
        <fullName evidence="1">Uncharacterized protein</fullName>
    </submittedName>
</protein>
<gene>
    <name evidence="1" type="ORF">SAMN05443668_13311</name>
</gene>
<sequence length="138" mass="15832">MPTDEQRDRPAPPTTSWYELKARELVVLAASMTLLWLVVSRDGVAPERPADQPAQSERAVVQRVEWKASDGQWVVWDRSVATELQRARVAQTHKRHCLRRSPTHRCRVVVEAVFDTVSAAHAYRRSRCQTHDEDESTC</sequence>
<proteinExistence type="predicted"/>
<accession>A0A1M7RP86</accession>